<dbReference type="InterPro" id="IPR012340">
    <property type="entry name" value="NA-bd_OB-fold"/>
</dbReference>
<comment type="similarity">
    <text evidence="5 6">Belongs to the XseA family.</text>
</comment>
<evidence type="ECO:0000256" key="2">
    <source>
        <dbReference type="ARBA" id="ARBA00022722"/>
    </source>
</evidence>
<dbReference type="PANTHER" id="PTHR30008:SF0">
    <property type="entry name" value="EXODEOXYRIBONUCLEASE 7 LARGE SUBUNIT"/>
    <property type="match status" value="1"/>
</dbReference>
<dbReference type="Gene3D" id="2.40.50.140">
    <property type="entry name" value="Nucleic acid-binding proteins"/>
    <property type="match status" value="1"/>
</dbReference>
<dbReference type="CDD" id="cd04489">
    <property type="entry name" value="ExoVII_LU_OBF"/>
    <property type="match status" value="1"/>
</dbReference>
<keyword evidence="2 5" id="KW-0540">Nuclease</keyword>
<protein>
    <recommendedName>
        <fullName evidence="5">Exodeoxyribonuclease 7 large subunit</fullName>
        <ecNumber evidence="5">3.1.11.6</ecNumber>
    </recommendedName>
    <alternativeName>
        <fullName evidence="5">Exodeoxyribonuclease VII large subunit</fullName>
        <shortName evidence="5">Exonuclease VII large subunit</shortName>
    </alternativeName>
</protein>
<reference evidence="9 10" key="1">
    <citation type="submission" date="2019-12" db="EMBL/GenBank/DDBJ databases">
        <title>Defluviitalea raffinosedens, isolated from a biogas fermenter, genome sequencing and characterization.</title>
        <authorList>
            <person name="Rettenmaier R."/>
            <person name="Schneider M."/>
            <person name="Neuhaus K."/>
            <person name="Liebl W."/>
            <person name="Zverlov V."/>
        </authorList>
    </citation>
    <scope>NUCLEOTIDE SEQUENCE [LARGE SCALE GENOMIC DNA]</scope>
    <source>
        <strain evidence="9 10">249c-K6</strain>
    </source>
</reference>
<dbReference type="OrthoDB" id="9802795at2"/>
<dbReference type="GO" id="GO:0003676">
    <property type="term" value="F:nucleic acid binding"/>
    <property type="evidence" value="ECO:0007669"/>
    <property type="project" value="InterPro"/>
</dbReference>
<comment type="caution">
    <text evidence="9">The sequence shown here is derived from an EMBL/GenBank/DDBJ whole genome shotgun (WGS) entry which is preliminary data.</text>
</comment>
<evidence type="ECO:0000256" key="1">
    <source>
        <dbReference type="ARBA" id="ARBA00022490"/>
    </source>
</evidence>
<evidence type="ECO:0000256" key="6">
    <source>
        <dbReference type="RuleBase" id="RU004355"/>
    </source>
</evidence>
<dbReference type="GO" id="GO:0006308">
    <property type="term" value="P:DNA catabolic process"/>
    <property type="evidence" value="ECO:0007669"/>
    <property type="project" value="UniProtKB-UniRule"/>
</dbReference>
<dbReference type="NCBIfam" id="TIGR00237">
    <property type="entry name" value="xseA"/>
    <property type="match status" value="1"/>
</dbReference>
<evidence type="ECO:0000313" key="10">
    <source>
        <dbReference type="Proteomes" id="UP000483018"/>
    </source>
</evidence>
<keyword evidence="1 5" id="KW-0963">Cytoplasm</keyword>
<dbReference type="Pfam" id="PF02601">
    <property type="entry name" value="Exonuc_VII_L"/>
    <property type="match status" value="1"/>
</dbReference>
<dbReference type="PANTHER" id="PTHR30008">
    <property type="entry name" value="EXODEOXYRIBONUCLEASE 7 LARGE SUBUNIT"/>
    <property type="match status" value="1"/>
</dbReference>
<keyword evidence="10" id="KW-1185">Reference proteome</keyword>
<comment type="subunit">
    <text evidence="5">Heterooligomer composed of large and small subunits.</text>
</comment>
<sequence>MRNNKVFTVSDINKYIKALIDMDYILNNIWVQGEISNFKRHTSGHMYFTLKDQNSAISCIMFRSSVYSLNFEPKNGIHVMVQGAVSVYERSGQYQIYVNKMEREGIGALYEAFEKLKKDLEAEGLFEKEHKRPIPPFPRCIGIVTSPTGAAIKDIIQISKRRNPNIDLVIYPVLVQGEEAPKSIAEAIKAMNEWGQADVLIVGRGGGSIEDLWAFNEEVVARAIYESKIPIISAVGHETDFTIADFVADLRAPTPSAAAELAVPSRIEYISKVSNIVRSLNQLIDRRISLYSNRLLGMQNRVIFKKPMELIYRRQQDLDDLEQALHKNINNKLRTYKTHLIHTINTLETLSPLNTLTRGYSIIMDHHGQTISSVKDVKINEDVNIRVKDGFIQACVKGTRKEVEKDNA</sequence>
<keyword evidence="3 5" id="KW-0378">Hydrolase</keyword>
<dbReference type="Pfam" id="PF13742">
    <property type="entry name" value="tRNA_anti_2"/>
    <property type="match status" value="1"/>
</dbReference>
<name>A0A7C8LUV5_9FIRM</name>
<accession>A0A7C8LUV5</accession>
<dbReference type="InterPro" id="IPR020579">
    <property type="entry name" value="Exonuc_VII_lsu_C"/>
</dbReference>
<organism evidence="9 10">
    <name type="scientific">Defluviitalea raffinosedens</name>
    <dbReference type="NCBI Taxonomy" id="1450156"/>
    <lineage>
        <taxon>Bacteria</taxon>
        <taxon>Bacillati</taxon>
        <taxon>Bacillota</taxon>
        <taxon>Clostridia</taxon>
        <taxon>Lachnospirales</taxon>
        <taxon>Defluviitaleaceae</taxon>
        <taxon>Defluviitalea</taxon>
    </lineage>
</organism>
<comment type="function">
    <text evidence="5">Bidirectionally degrades single-stranded DNA into large acid-insoluble oligonucleotides, which are then degraded further into small acid-soluble oligonucleotides.</text>
</comment>
<keyword evidence="4 5" id="KW-0269">Exonuclease</keyword>
<evidence type="ECO:0000259" key="8">
    <source>
        <dbReference type="Pfam" id="PF13742"/>
    </source>
</evidence>
<comment type="catalytic activity">
    <reaction evidence="5 6">
        <text>Exonucleolytic cleavage in either 5'- to 3'- or 3'- to 5'-direction to yield nucleoside 5'-phosphates.</text>
        <dbReference type="EC" id="3.1.11.6"/>
    </reaction>
</comment>
<dbReference type="EC" id="3.1.11.6" evidence="5"/>
<feature type="domain" description="Exonuclease VII large subunit C-terminal" evidence="7">
    <location>
        <begin position="125"/>
        <end position="340"/>
    </location>
</feature>
<dbReference type="AlphaFoldDB" id="A0A7C8LUV5"/>
<proteinExistence type="inferred from homology"/>
<evidence type="ECO:0000313" key="9">
    <source>
        <dbReference type="EMBL" id="KAE9637226.1"/>
    </source>
</evidence>
<dbReference type="InterPro" id="IPR003753">
    <property type="entry name" value="Exonuc_VII_L"/>
</dbReference>
<evidence type="ECO:0000256" key="4">
    <source>
        <dbReference type="ARBA" id="ARBA00022839"/>
    </source>
</evidence>
<dbReference type="GO" id="GO:0005737">
    <property type="term" value="C:cytoplasm"/>
    <property type="evidence" value="ECO:0007669"/>
    <property type="project" value="UniProtKB-SubCell"/>
</dbReference>
<feature type="domain" description="OB-fold nucleic acid binding" evidence="8">
    <location>
        <begin position="7"/>
        <end position="102"/>
    </location>
</feature>
<dbReference type="RefSeq" id="WP_158739136.1">
    <property type="nucleotide sequence ID" value="NZ_JAFBEP010000006.1"/>
</dbReference>
<comment type="subcellular location">
    <subcellularLocation>
        <location evidence="5 6">Cytoplasm</location>
    </subcellularLocation>
</comment>
<dbReference type="Proteomes" id="UP000483018">
    <property type="component" value="Unassembled WGS sequence"/>
</dbReference>
<dbReference type="GO" id="GO:0009318">
    <property type="term" value="C:exodeoxyribonuclease VII complex"/>
    <property type="evidence" value="ECO:0007669"/>
    <property type="project" value="UniProtKB-UniRule"/>
</dbReference>
<evidence type="ECO:0000256" key="5">
    <source>
        <dbReference type="HAMAP-Rule" id="MF_00378"/>
    </source>
</evidence>
<dbReference type="EMBL" id="WSLF01000001">
    <property type="protein sequence ID" value="KAE9637226.1"/>
    <property type="molecule type" value="Genomic_DNA"/>
</dbReference>
<dbReference type="HAMAP" id="MF_00378">
    <property type="entry name" value="Exonuc_7_L"/>
    <property type="match status" value="1"/>
</dbReference>
<dbReference type="GO" id="GO:0008855">
    <property type="term" value="F:exodeoxyribonuclease VII activity"/>
    <property type="evidence" value="ECO:0007669"/>
    <property type="project" value="UniProtKB-UniRule"/>
</dbReference>
<evidence type="ECO:0000259" key="7">
    <source>
        <dbReference type="Pfam" id="PF02601"/>
    </source>
</evidence>
<dbReference type="InterPro" id="IPR025824">
    <property type="entry name" value="OB-fold_nuc-bd_dom"/>
</dbReference>
<evidence type="ECO:0000256" key="3">
    <source>
        <dbReference type="ARBA" id="ARBA00022801"/>
    </source>
</evidence>
<gene>
    <name evidence="5" type="primary">xseA</name>
    <name evidence="9" type="ORF">GND95_02000</name>
</gene>